<evidence type="ECO:0000313" key="1">
    <source>
        <dbReference type="EMBL" id="SDB61028.1"/>
    </source>
</evidence>
<evidence type="ECO:0000313" key="2">
    <source>
        <dbReference type="Proteomes" id="UP000198771"/>
    </source>
</evidence>
<dbReference type="EMBL" id="FMXO01000023">
    <property type="protein sequence ID" value="SDB61028.1"/>
    <property type="molecule type" value="Genomic_DNA"/>
</dbReference>
<sequence>MFSLLKRLFGGSPQPAKQQQESNFRKNVEFLIVDRGEEIPKNKWYRISDWKSQHFLVMETDWDKDWKCFAREEKVVGVTHEERDVKFLRLFDQPDFKIYLEKDLTNKYDPYAVKVMGSAMIDGNLIVEQLGFLSKDISKDLKDENELDARPHSVYLPVQGNNYGLRINILTRSQRYKNKVHGKQAKPIPKKDKNIPPQIMDKEEENFQTIYDEFEDFDFRDYYGIKKPSEKMIKQAVTILVNEGMLQDDIYDQIERVVEKLIEIKPDLKLDH</sequence>
<dbReference type="AlphaFoldDB" id="A0A1G6EUF5"/>
<gene>
    <name evidence="1" type="ORF">SAMN05660653_03161</name>
</gene>
<name>A0A1G6EUF5_9BACT</name>
<dbReference type="OrthoDB" id="9846655at2"/>
<proteinExistence type="predicted"/>
<keyword evidence="2" id="KW-1185">Reference proteome</keyword>
<dbReference type="Gene3D" id="3.30.70.2330">
    <property type="match status" value="1"/>
</dbReference>
<accession>A0A1G6EUF5</accession>
<organism evidence="1 2">
    <name type="scientific">Desulfonatronum thiosulfatophilum</name>
    <dbReference type="NCBI Taxonomy" id="617002"/>
    <lineage>
        <taxon>Bacteria</taxon>
        <taxon>Pseudomonadati</taxon>
        <taxon>Thermodesulfobacteriota</taxon>
        <taxon>Desulfovibrionia</taxon>
        <taxon>Desulfovibrionales</taxon>
        <taxon>Desulfonatronaceae</taxon>
        <taxon>Desulfonatronum</taxon>
    </lineage>
</organism>
<dbReference type="Proteomes" id="UP000198771">
    <property type="component" value="Unassembled WGS sequence"/>
</dbReference>
<protein>
    <submittedName>
        <fullName evidence="1">Uncharacterized protein</fullName>
    </submittedName>
</protein>
<reference evidence="1 2" key="1">
    <citation type="submission" date="2016-10" db="EMBL/GenBank/DDBJ databases">
        <authorList>
            <person name="de Groot N.N."/>
        </authorList>
    </citation>
    <scope>NUCLEOTIDE SEQUENCE [LARGE SCALE GENOMIC DNA]</scope>
    <source>
        <strain evidence="1 2">ASO4-2</strain>
    </source>
</reference>
<dbReference type="RefSeq" id="WP_092123842.1">
    <property type="nucleotide sequence ID" value="NZ_FMXO01000023.1"/>
</dbReference>